<sequence>MDITSKLTLLFGTLLSLVLFTSAQRCSNYTFPNNQVFSSCTDLPSLQAQLHWNYIASTRSIHLAYKANQAPAGWIAWAINPTGTGMVGSQALVAFQNSEGSMTAYPTPVTSSSPSMQTGTLSFKVSNISATYDNNEMTIFAIVGPLENGTTVNHVWQAGNSVSNGIPQAHALSGPNIQSMGRINFLA</sequence>
<evidence type="ECO:0000256" key="1">
    <source>
        <dbReference type="ARBA" id="ARBA00004370"/>
    </source>
</evidence>
<dbReference type="CDD" id="cd09629">
    <property type="entry name" value="DOMON_CIL1_like"/>
    <property type="match status" value="1"/>
</dbReference>
<keyword evidence="4" id="KW-0249">Electron transport</keyword>
<evidence type="ECO:0000259" key="7">
    <source>
        <dbReference type="PROSITE" id="PS50836"/>
    </source>
</evidence>
<dbReference type="InterPro" id="IPR005018">
    <property type="entry name" value="DOMON_domain"/>
</dbReference>
<reference evidence="8" key="1">
    <citation type="journal article" date="2023" name="Plant Biotechnol. J.">
        <title>Chromosome-level wild Hevea brasiliensis genome provides new tools for genomic-assisted breeding and valuable loci to elevate rubber yield.</title>
        <authorList>
            <person name="Cheng H."/>
            <person name="Song X."/>
            <person name="Hu Y."/>
            <person name="Wu T."/>
            <person name="Yang Q."/>
            <person name="An Z."/>
            <person name="Feng S."/>
            <person name="Deng Z."/>
            <person name="Wu W."/>
            <person name="Zeng X."/>
            <person name="Tu M."/>
            <person name="Wang X."/>
            <person name="Huang H."/>
        </authorList>
    </citation>
    <scope>NUCLEOTIDE SEQUENCE</scope>
    <source>
        <strain evidence="8">MT/VB/25A 57/8</strain>
    </source>
</reference>
<dbReference type="PANTHER" id="PTHR23130">
    <property type="entry name" value="CYTOCHROME B561 AND DOMON DOMAIN-CONTAINING PROTEIN"/>
    <property type="match status" value="1"/>
</dbReference>
<feature type="domain" description="DOMON" evidence="7">
    <location>
        <begin position="46"/>
        <end position="159"/>
    </location>
</feature>
<feature type="signal peptide" evidence="6">
    <location>
        <begin position="1"/>
        <end position="23"/>
    </location>
</feature>
<evidence type="ECO:0000313" key="8">
    <source>
        <dbReference type="EMBL" id="KAJ9176819.1"/>
    </source>
</evidence>
<protein>
    <recommendedName>
        <fullName evidence="7">DOMON domain-containing protein</fullName>
    </recommendedName>
</protein>
<evidence type="ECO:0000313" key="9">
    <source>
        <dbReference type="Proteomes" id="UP001174677"/>
    </source>
</evidence>
<dbReference type="EMBL" id="JARPOI010000007">
    <property type="protein sequence ID" value="KAJ9176819.1"/>
    <property type="molecule type" value="Genomic_DNA"/>
</dbReference>
<proteinExistence type="predicted"/>
<dbReference type="PROSITE" id="PS50836">
    <property type="entry name" value="DOMON"/>
    <property type="match status" value="1"/>
</dbReference>
<evidence type="ECO:0000256" key="3">
    <source>
        <dbReference type="ARBA" id="ARBA00022729"/>
    </source>
</evidence>
<comment type="caution">
    <text evidence="8">The sequence shown here is derived from an EMBL/GenBank/DDBJ whole genome shotgun (WGS) entry which is preliminary data.</text>
</comment>
<feature type="chain" id="PRO_5046183343" description="DOMON domain-containing protein" evidence="6">
    <location>
        <begin position="24"/>
        <end position="187"/>
    </location>
</feature>
<dbReference type="Proteomes" id="UP001174677">
    <property type="component" value="Chromosome 7"/>
</dbReference>
<keyword evidence="9" id="KW-1185">Reference proteome</keyword>
<keyword evidence="3 6" id="KW-0732">Signal</keyword>
<evidence type="ECO:0000256" key="6">
    <source>
        <dbReference type="SAM" id="SignalP"/>
    </source>
</evidence>
<evidence type="ECO:0000256" key="5">
    <source>
        <dbReference type="ARBA" id="ARBA00023136"/>
    </source>
</evidence>
<evidence type="ECO:0000256" key="2">
    <source>
        <dbReference type="ARBA" id="ARBA00022448"/>
    </source>
</evidence>
<evidence type="ECO:0000256" key="4">
    <source>
        <dbReference type="ARBA" id="ARBA00022982"/>
    </source>
</evidence>
<gene>
    <name evidence="8" type="ORF">P3X46_012091</name>
</gene>
<name>A0ABQ9M977_HEVBR</name>
<keyword evidence="5" id="KW-0472">Membrane</keyword>
<comment type="subcellular location">
    <subcellularLocation>
        <location evidence="1">Membrane</location>
    </subcellularLocation>
</comment>
<dbReference type="PANTHER" id="PTHR23130:SF159">
    <property type="entry name" value="OS08G0335600 PROTEIN"/>
    <property type="match status" value="1"/>
</dbReference>
<accession>A0ABQ9M977</accession>
<keyword evidence="2" id="KW-0813">Transport</keyword>
<organism evidence="8 9">
    <name type="scientific">Hevea brasiliensis</name>
    <name type="common">Para rubber tree</name>
    <name type="synonym">Siphonia brasiliensis</name>
    <dbReference type="NCBI Taxonomy" id="3981"/>
    <lineage>
        <taxon>Eukaryota</taxon>
        <taxon>Viridiplantae</taxon>
        <taxon>Streptophyta</taxon>
        <taxon>Embryophyta</taxon>
        <taxon>Tracheophyta</taxon>
        <taxon>Spermatophyta</taxon>
        <taxon>Magnoliopsida</taxon>
        <taxon>eudicotyledons</taxon>
        <taxon>Gunneridae</taxon>
        <taxon>Pentapetalae</taxon>
        <taxon>rosids</taxon>
        <taxon>fabids</taxon>
        <taxon>Malpighiales</taxon>
        <taxon>Euphorbiaceae</taxon>
        <taxon>Crotonoideae</taxon>
        <taxon>Micrandreae</taxon>
        <taxon>Hevea</taxon>
    </lineage>
</organism>
<dbReference type="Pfam" id="PF04526">
    <property type="entry name" value="DUF568"/>
    <property type="match status" value="1"/>
</dbReference>
<dbReference type="InterPro" id="IPR045265">
    <property type="entry name" value="AIR12_DOMON"/>
</dbReference>